<feature type="region of interest" description="Disordered" evidence="1">
    <location>
        <begin position="1"/>
        <end position="60"/>
    </location>
</feature>
<evidence type="ECO:0000256" key="1">
    <source>
        <dbReference type="SAM" id="MobiDB-lite"/>
    </source>
</evidence>
<protein>
    <submittedName>
        <fullName evidence="3">DNA metabolism protein</fullName>
    </submittedName>
</protein>
<feature type="region of interest" description="Disordered" evidence="1">
    <location>
        <begin position="117"/>
        <end position="137"/>
    </location>
</feature>
<keyword evidence="2" id="KW-0812">Transmembrane</keyword>
<feature type="transmembrane region" description="Helical" evidence="2">
    <location>
        <begin position="232"/>
        <end position="254"/>
    </location>
</feature>
<keyword evidence="2" id="KW-1133">Transmembrane helix</keyword>
<feature type="compositionally biased region" description="Acidic residues" evidence="1">
    <location>
        <begin position="39"/>
        <end position="49"/>
    </location>
</feature>
<proteinExistence type="predicted"/>
<dbReference type="AlphaFoldDB" id="A0AAV3NJU0"/>
<feature type="compositionally biased region" description="Acidic residues" evidence="1">
    <location>
        <begin position="1"/>
        <end position="10"/>
    </location>
</feature>
<evidence type="ECO:0000313" key="3">
    <source>
        <dbReference type="EMBL" id="GAA0139605.1"/>
    </source>
</evidence>
<gene>
    <name evidence="3" type="ORF">LIER_42586</name>
</gene>
<comment type="caution">
    <text evidence="3">The sequence shown here is derived from an EMBL/GenBank/DDBJ whole genome shotgun (WGS) entry which is preliminary data.</text>
</comment>
<feature type="compositionally biased region" description="Acidic residues" evidence="1">
    <location>
        <begin position="128"/>
        <end position="137"/>
    </location>
</feature>
<feature type="compositionally biased region" description="Basic and acidic residues" evidence="1">
    <location>
        <begin position="117"/>
        <end position="127"/>
    </location>
</feature>
<dbReference type="PANTHER" id="PTHR36005">
    <property type="entry name" value="DNA LIGASE-LIKE PROTEIN"/>
    <property type="match status" value="1"/>
</dbReference>
<name>A0AAV3NJU0_LITER</name>
<accession>A0AAV3NJU0</accession>
<evidence type="ECO:0000313" key="4">
    <source>
        <dbReference type="Proteomes" id="UP001454036"/>
    </source>
</evidence>
<keyword evidence="2" id="KW-0472">Membrane</keyword>
<sequence>MLFSSDDEYNEKENISPDLQEDGDDSTAPKGDPVKAFIDEEAEEEDSDNDINCLRDDDEDVDMDAEELNDIIATNYEERPADKERRNELHQKWLEQQDAAGTDHFLKKFKFSSKGRETTIADEGHTDSEDEEETDNEVQDAVCRDTARMNLKKAKQMIAQMFIDKDDVFLSDEEEETGKILEKQRLLRSEERARLISPAEDENSREVFGLIKKLNIVPEHKRKPKPACMMNYFASVIYYQYCMVALGLLLAQLFDFSAILDTMLGESSDSSFKSSFIGRSSDHHLPSSKGQRSSVTRSFVFGRDDSNSRSSLLTAEDSSAAVPKDIKSSKNTTAKFTSSQVRSSQVYSSAGGNSVETSLLDILKKSSTLPSVKSTGISMSGLSGSVLDAYKIPRRPVRAEARGL</sequence>
<dbReference type="PANTHER" id="PTHR36005:SF1">
    <property type="entry name" value="DNA LIGASE-LIKE PROTEIN"/>
    <property type="match status" value="1"/>
</dbReference>
<keyword evidence="4" id="KW-1185">Reference proteome</keyword>
<reference evidence="3 4" key="1">
    <citation type="submission" date="2024-01" db="EMBL/GenBank/DDBJ databases">
        <title>The complete chloroplast genome sequence of Lithospermum erythrorhizon: insights into the phylogenetic relationship among Boraginaceae species and the maternal lineages of purple gromwells.</title>
        <authorList>
            <person name="Okada T."/>
            <person name="Watanabe K."/>
        </authorList>
    </citation>
    <scope>NUCLEOTIDE SEQUENCE [LARGE SCALE GENOMIC DNA]</scope>
</reference>
<dbReference type="EMBL" id="BAABME010030078">
    <property type="protein sequence ID" value="GAA0139605.1"/>
    <property type="molecule type" value="Genomic_DNA"/>
</dbReference>
<organism evidence="3 4">
    <name type="scientific">Lithospermum erythrorhizon</name>
    <name type="common">Purple gromwell</name>
    <name type="synonym">Lithospermum officinale var. erythrorhizon</name>
    <dbReference type="NCBI Taxonomy" id="34254"/>
    <lineage>
        <taxon>Eukaryota</taxon>
        <taxon>Viridiplantae</taxon>
        <taxon>Streptophyta</taxon>
        <taxon>Embryophyta</taxon>
        <taxon>Tracheophyta</taxon>
        <taxon>Spermatophyta</taxon>
        <taxon>Magnoliopsida</taxon>
        <taxon>eudicotyledons</taxon>
        <taxon>Gunneridae</taxon>
        <taxon>Pentapetalae</taxon>
        <taxon>asterids</taxon>
        <taxon>lamiids</taxon>
        <taxon>Boraginales</taxon>
        <taxon>Boraginaceae</taxon>
        <taxon>Boraginoideae</taxon>
        <taxon>Lithospermeae</taxon>
        <taxon>Lithospermum</taxon>
    </lineage>
</organism>
<dbReference type="Proteomes" id="UP001454036">
    <property type="component" value="Unassembled WGS sequence"/>
</dbReference>
<evidence type="ECO:0000256" key="2">
    <source>
        <dbReference type="SAM" id="Phobius"/>
    </source>
</evidence>